<name>A0ACB8UCK6_9APHY</name>
<reference evidence="1" key="1">
    <citation type="journal article" date="2021" name="Environ. Microbiol.">
        <title>Gene family expansions and transcriptome signatures uncover fungal adaptations to wood decay.</title>
        <authorList>
            <person name="Hage H."/>
            <person name="Miyauchi S."/>
            <person name="Viragh M."/>
            <person name="Drula E."/>
            <person name="Min B."/>
            <person name="Chaduli D."/>
            <person name="Navarro D."/>
            <person name="Favel A."/>
            <person name="Norest M."/>
            <person name="Lesage-Meessen L."/>
            <person name="Balint B."/>
            <person name="Merenyi Z."/>
            <person name="de Eugenio L."/>
            <person name="Morin E."/>
            <person name="Martinez A.T."/>
            <person name="Baldrian P."/>
            <person name="Stursova M."/>
            <person name="Martinez M.J."/>
            <person name="Novotny C."/>
            <person name="Magnuson J.K."/>
            <person name="Spatafora J.W."/>
            <person name="Maurice S."/>
            <person name="Pangilinan J."/>
            <person name="Andreopoulos W."/>
            <person name="LaButti K."/>
            <person name="Hundley H."/>
            <person name="Na H."/>
            <person name="Kuo A."/>
            <person name="Barry K."/>
            <person name="Lipzen A."/>
            <person name="Henrissat B."/>
            <person name="Riley R."/>
            <person name="Ahrendt S."/>
            <person name="Nagy L.G."/>
            <person name="Grigoriev I.V."/>
            <person name="Martin F."/>
            <person name="Rosso M.N."/>
        </authorList>
    </citation>
    <scope>NUCLEOTIDE SEQUENCE</scope>
    <source>
        <strain evidence="1">CBS 384.51</strain>
    </source>
</reference>
<evidence type="ECO:0000313" key="1">
    <source>
        <dbReference type="EMBL" id="KAI0092058.1"/>
    </source>
</evidence>
<comment type="caution">
    <text evidence="1">The sequence shown here is derived from an EMBL/GenBank/DDBJ whole genome shotgun (WGS) entry which is preliminary data.</text>
</comment>
<dbReference type="EMBL" id="MU274904">
    <property type="protein sequence ID" value="KAI0092058.1"/>
    <property type="molecule type" value="Genomic_DNA"/>
</dbReference>
<keyword evidence="2" id="KW-1185">Reference proteome</keyword>
<protein>
    <submittedName>
        <fullName evidence="1">Ferric reductase NAD binding domain-containing protein</fullName>
    </submittedName>
</protein>
<dbReference type="Proteomes" id="UP001055072">
    <property type="component" value="Unassembled WGS sequence"/>
</dbReference>
<proteinExistence type="predicted"/>
<gene>
    <name evidence="1" type="ORF">BDY19DRAFT_990805</name>
</gene>
<organism evidence="1 2">
    <name type="scientific">Irpex rosettiformis</name>
    <dbReference type="NCBI Taxonomy" id="378272"/>
    <lineage>
        <taxon>Eukaryota</taxon>
        <taxon>Fungi</taxon>
        <taxon>Dikarya</taxon>
        <taxon>Basidiomycota</taxon>
        <taxon>Agaricomycotina</taxon>
        <taxon>Agaricomycetes</taxon>
        <taxon>Polyporales</taxon>
        <taxon>Irpicaceae</taxon>
        <taxon>Irpex</taxon>
    </lineage>
</organism>
<sequence length="606" mass="66742">MSSPGDTPDPAASAAAAAASAEASAIMHAIKHKGEHQYPIDIWYFLASTVGVAAVLNVASVIWAFWRRQEVRRGTTSGIVSGKAQTNGIFTRLAYAAVAASRIVAFRWRVPTIRLSILEALLTAIYLMALLIWLLANTQQLTITDYSDRAGHIAGSQIPLIVGLSMKNNIIGYLIGVGHEKLHVLHRSFARSLFVIVLVHGFSRVTVDHVQMVEFGWTRLGLACGIIYAIIILMSFAPIRRRFFEIFYMFHVVLVFALILIAYLHSAASNFGYYVWPAFVVWGFDRVCRYMRYLILMDFHSPFNSSSQATIELLSADTIRMTARRGATLPITWSAGQHMYLALPSLGPVESHPFTIATIPNDDSPNDSSARERKGKEMVWIIRARDGFTKRMRDYVTGLGGKCQVPIFMHGPYGIPADITPFSTCVFVAGGSGVTYTLPRMRDLLLRVSKSQACAQRIFFIWAIRHASHLEWLSSEFTKALSMVRENPSVSFVIKIYITSSVSGNSLSLSSDDMEKDVETPTSIGEKQVTAFGDSELVEVKYGRPNVATIIEHVVHGSDGPVSVDVSGPKLLLQDVRGALSGGFASPLNILRGGPFVQLNVETFAM</sequence>
<accession>A0ACB8UCK6</accession>
<evidence type="ECO:0000313" key="2">
    <source>
        <dbReference type="Proteomes" id="UP001055072"/>
    </source>
</evidence>